<evidence type="ECO:0000256" key="1">
    <source>
        <dbReference type="SAM" id="SignalP"/>
    </source>
</evidence>
<feature type="signal peptide" evidence="1">
    <location>
        <begin position="1"/>
        <end position="23"/>
    </location>
</feature>
<comment type="caution">
    <text evidence="2">The sequence shown here is derived from an EMBL/GenBank/DDBJ whole genome shotgun (WGS) entry which is preliminary data.</text>
</comment>
<evidence type="ECO:0000313" key="2">
    <source>
        <dbReference type="EMBL" id="MFC5475469.1"/>
    </source>
</evidence>
<reference evidence="3" key="1">
    <citation type="journal article" date="2019" name="Int. J. Syst. Evol. Microbiol.">
        <title>The Global Catalogue of Microorganisms (GCM) 10K type strain sequencing project: providing services to taxonomists for standard genome sequencing and annotation.</title>
        <authorList>
            <consortium name="The Broad Institute Genomics Platform"/>
            <consortium name="The Broad Institute Genome Sequencing Center for Infectious Disease"/>
            <person name="Wu L."/>
            <person name="Ma J."/>
        </authorList>
    </citation>
    <scope>NUCLEOTIDE SEQUENCE [LARGE SCALE GENOMIC DNA]</scope>
    <source>
        <strain evidence="3">JCM 17066</strain>
    </source>
</reference>
<dbReference type="EMBL" id="JBHSMT010000027">
    <property type="protein sequence ID" value="MFC5475469.1"/>
    <property type="molecule type" value="Genomic_DNA"/>
</dbReference>
<sequence length="298" mass="31275">MNITATHIAHGLLACLLTAPALAETSLERDILNAPMPHETSKGGKEVLVHYGRLQGALQNDADNAARLEQLKRDVASCAATKRAAGTPANPPTEWPQHLNGFREDFYATKNVAITYGAAWAYVMNPEDCSVVDGPTLAAKSASRARAIWTTATLKSSAGLCQIDLVAKTARGQCGMEAHRNARASQAQNPADVVAQMKRNPNIPASVIAQMQTMMPAASGPAKTILGITCHPEQMLGDTLCVASGGSFAPAAKLVLERSSAKGISMSAKQAALDARVGENVFAPHLAGGFRITDQGKP</sequence>
<accession>A0ABW0MB73</accession>
<gene>
    <name evidence="2" type="ORF">ACFPM8_16025</name>
</gene>
<keyword evidence="1" id="KW-0732">Signal</keyword>
<keyword evidence="3" id="KW-1185">Reference proteome</keyword>
<feature type="chain" id="PRO_5046478342" evidence="1">
    <location>
        <begin position="24"/>
        <end position="298"/>
    </location>
</feature>
<protein>
    <submittedName>
        <fullName evidence="2">Uncharacterized protein</fullName>
    </submittedName>
</protein>
<name>A0ABW0MB73_9BURK</name>
<organism evidence="2 3">
    <name type="scientific">Paraherbaspirillum soli</name>
    <dbReference type="NCBI Taxonomy" id="631222"/>
    <lineage>
        <taxon>Bacteria</taxon>
        <taxon>Pseudomonadati</taxon>
        <taxon>Pseudomonadota</taxon>
        <taxon>Betaproteobacteria</taxon>
        <taxon>Burkholderiales</taxon>
        <taxon>Oxalobacteraceae</taxon>
        <taxon>Paraherbaspirillum</taxon>
    </lineage>
</organism>
<evidence type="ECO:0000313" key="3">
    <source>
        <dbReference type="Proteomes" id="UP001596045"/>
    </source>
</evidence>
<proteinExistence type="predicted"/>
<dbReference type="Proteomes" id="UP001596045">
    <property type="component" value="Unassembled WGS sequence"/>
</dbReference>
<dbReference type="RefSeq" id="WP_378998793.1">
    <property type="nucleotide sequence ID" value="NZ_JBHSMT010000027.1"/>
</dbReference>